<accession>A0A5K0U8T6</accession>
<dbReference type="EMBL" id="UPSH01000001">
    <property type="protein sequence ID" value="VBB17822.1"/>
    <property type="molecule type" value="Genomic_DNA"/>
</dbReference>
<evidence type="ECO:0000256" key="1">
    <source>
        <dbReference type="SAM" id="Phobius"/>
    </source>
</evidence>
<feature type="transmembrane region" description="Helical" evidence="1">
    <location>
        <begin position="64"/>
        <end position="83"/>
    </location>
</feature>
<evidence type="ECO:0000313" key="2">
    <source>
        <dbReference type="EMBL" id="VBB17822.1"/>
    </source>
</evidence>
<sequence>LSIFSDSVVMLCQYKDIFGAPNTGAHAYRIFDLAVVDVVSTIIVGFLIYWILSKYYATLTLFHLMYIMLALFALGIIAHRMFCVRTTVDKLLFSDQSDDC</sequence>
<name>A0A5K0U8T6_9VIRU</name>
<dbReference type="Proteomes" id="UP000594342">
    <property type="component" value="Unassembled WGS sequence"/>
</dbReference>
<feature type="non-terminal residue" evidence="2">
    <location>
        <position position="1"/>
    </location>
</feature>
<comment type="caution">
    <text evidence="2">The sequence shown here is derived from an EMBL/GenBank/DDBJ whole genome shotgun (WGS) entry which is preliminary data.</text>
</comment>
<keyword evidence="1" id="KW-1133">Transmembrane helix</keyword>
<feature type="transmembrane region" description="Helical" evidence="1">
    <location>
        <begin position="30"/>
        <end position="52"/>
    </location>
</feature>
<evidence type="ECO:0000313" key="3">
    <source>
        <dbReference type="Proteomes" id="UP000594342"/>
    </source>
</evidence>
<proteinExistence type="predicted"/>
<keyword evidence="1" id="KW-0472">Membrane</keyword>
<organism evidence="2 3">
    <name type="scientific">Yasminevirus sp. GU-2018</name>
    <dbReference type="NCBI Taxonomy" id="2420051"/>
    <lineage>
        <taxon>Viruses</taxon>
        <taxon>Varidnaviria</taxon>
        <taxon>Bamfordvirae</taxon>
        <taxon>Nucleocytoviricota</taxon>
        <taxon>Megaviricetes</taxon>
        <taxon>Imitervirales</taxon>
        <taxon>Mimiviridae</taxon>
        <taxon>Klosneuvirinae</taxon>
        <taxon>Yasminevirus</taxon>
        <taxon>Yasminevirus saudimassiliense</taxon>
    </lineage>
</organism>
<protein>
    <submittedName>
        <fullName evidence="2">Uncharacterized protein</fullName>
    </submittedName>
</protein>
<reference evidence="2 3" key="1">
    <citation type="submission" date="2018-10" db="EMBL/GenBank/DDBJ databases">
        <authorList>
            <consortium name="IHU Genomes"/>
        </authorList>
    </citation>
    <scope>NUCLEOTIDE SEQUENCE [LARGE SCALE GENOMIC DNA]</scope>
    <source>
        <strain evidence="2 3">A1</strain>
    </source>
</reference>
<keyword evidence="3" id="KW-1185">Reference proteome</keyword>
<keyword evidence="1" id="KW-0812">Transmembrane</keyword>
<gene>
    <name evidence="2" type="ORF">YASMINEVIRUS_285</name>
</gene>